<evidence type="ECO:0000256" key="2">
    <source>
        <dbReference type="ARBA" id="ARBA00012028"/>
    </source>
</evidence>
<feature type="active site" description="Proton donor/acceptor" evidence="5">
    <location>
        <position position="139"/>
    </location>
</feature>
<evidence type="ECO:0000256" key="3">
    <source>
        <dbReference type="ARBA" id="ARBA00023152"/>
    </source>
</evidence>
<reference evidence="9" key="1">
    <citation type="submission" date="2023-08" db="EMBL/GenBank/DDBJ databases">
        <authorList>
            <person name="Audoor S."/>
            <person name="Bilcke G."/>
        </authorList>
    </citation>
    <scope>NUCLEOTIDE SEQUENCE</scope>
</reference>
<dbReference type="PANTHER" id="PTHR11931">
    <property type="entry name" value="PHOSPHOGLYCERATE MUTASE"/>
    <property type="match status" value="1"/>
</dbReference>
<evidence type="ECO:0000313" key="9">
    <source>
        <dbReference type="EMBL" id="CAJ1933551.1"/>
    </source>
</evidence>
<dbReference type="Proteomes" id="UP001295423">
    <property type="component" value="Unassembled WGS sequence"/>
</dbReference>
<comment type="similarity">
    <text evidence="1">Belongs to the phosphoglycerate mutase family. BPG-dependent PGAM subfamily.</text>
</comment>
<comment type="caution">
    <text evidence="9">The sequence shown here is derived from an EMBL/GenBank/DDBJ whole genome shotgun (WGS) entry which is preliminary data.</text>
</comment>
<protein>
    <recommendedName>
        <fullName evidence="2">phosphoglycerate mutase (2,3-diphosphoglycerate-dependent)</fullName>
        <ecNumber evidence="2">5.4.2.11</ecNumber>
    </recommendedName>
</protein>
<dbReference type="NCBIfam" id="TIGR01258">
    <property type="entry name" value="pgm_1"/>
    <property type="match status" value="1"/>
</dbReference>
<keyword evidence="4" id="KW-0413">Isomerase</keyword>
<keyword evidence="10" id="KW-1185">Reference proteome</keyword>
<dbReference type="SMART" id="SM00855">
    <property type="entry name" value="PGAM"/>
    <property type="match status" value="1"/>
</dbReference>
<evidence type="ECO:0000313" key="10">
    <source>
        <dbReference type="Proteomes" id="UP001295423"/>
    </source>
</evidence>
<feature type="binding site" evidence="6">
    <location>
        <position position="150"/>
    </location>
    <ligand>
        <name>substrate</name>
    </ligand>
</feature>
<dbReference type="InterPro" id="IPR013078">
    <property type="entry name" value="His_Pase_superF_clade-1"/>
</dbReference>
<evidence type="ECO:0000256" key="5">
    <source>
        <dbReference type="PIRSR" id="PIRSR613078-1"/>
    </source>
</evidence>
<gene>
    <name evidence="9" type="ORF">CYCCA115_LOCUS3356</name>
</gene>
<evidence type="ECO:0000256" key="4">
    <source>
        <dbReference type="ARBA" id="ARBA00023235"/>
    </source>
</evidence>
<dbReference type="GO" id="GO:0006096">
    <property type="term" value="P:glycolytic process"/>
    <property type="evidence" value="ECO:0007669"/>
    <property type="project" value="UniProtKB-KW"/>
</dbReference>
<feature type="active site" description="Tele-phosphohistidine intermediate" evidence="5">
    <location>
        <position position="50"/>
    </location>
</feature>
<feature type="region of interest" description="Disordered" evidence="8">
    <location>
        <begin position="298"/>
        <end position="334"/>
    </location>
</feature>
<dbReference type="AlphaFoldDB" id="A0AAD2CHS8"/>
<dbReference type="GO" id="GO:0004619">
    <property type="term" value="F:phosphoglycerate mutase activity"/>
    <property type="evidence" value="ECO:0007669"/>
    <property type="project" value="UniProtKB-EC"/>
</dbReference>
<dbReference type="CDD" id="cd07067">
    <property type="entry name" value="HP_PGM_like"/>
    <property type="match status" value="1"/>
</dbReference>
<dbReference type="Pfam" id="PF00300">
    <property type="entry name" value="His_Phos_1"/>
    <property type="match status" value="1"/>
</dbReference>
<evidence type="ECO:0000256" key="7">
    <source>
        <dbReference type="PIRSR" id="PIRSR613078-3"/>
    </source>
</evidence>
<sequence>MALSVVNVDEDLSSSILQLPDDDASLESSTDDYHSAHSCYPVHTLLLSRHGDSIWNGGQPGVPETFTGWTDVPLSPRGVEEAKSLGRELTQRWESTIDACFTSTLQRAQMTAHYCYWAFAELPNNREIKRFVIDYRLNERHYGTLQGFSKEKVEKGVYGHGSSTVKHWRRSWHAVPPLLSADDPRRKHEITRFKEICGGEESRVPRGESLSQVSKDRIQPFIEEVLTPTLNKSPGDGGGTGLIVAHANSLRALIGAFVDVENDPVALRALERLRIPTGAPLILKYQALPDGSTRVCDLDGTPIEDSDCSSTDDPKPDLPVWPLSSVPIQSSAEI</sequence>
<feature type="binding site" evidence="6">
    <location>
        <begin position="49"/>
        <end position="56"/>
    </location>
    <ligand>
        <name>substrate</name>
    </ligand>
</feature>
<dbReference type="Gene3D" id="3.40.50.1240">
    <property type="entry name" value="Phosphoglycerate mutase-like"/>
    <property type="match status" value="1"/>
</dbReference>
<feature type="binding site" evidence="6">
    <location>
        <begin position="139"/>
        <end position="142"/>
    </location>
    <ligand>
        <name>substrate</name>
    </ligand>
</feature>
<dbReference type="EC" id="5.4.2.11" evidence="2"/>
<evidence type="ECO:0000256" key="8">
    <source>
        <dbReference type="SAM" id="MobiDB-lite"/>
    </source>
</evidence>
<feature type="site" description="Transition state stabilizer" evidence="7">
    <location>
        <position position="246"/>
    </location>
</feature>
<dbReference type="InterPro" id="IPR005952">
    <property type="entry name" value="Phosphogly_mut1"/>
</dbReference>
<feature type="binding site" evidence="6">
    <location>
        <begin position="67"/>
        <end position="68"/>
    </location>
    <ligand>
        <name>substrate</name>
    </ligand>
</feature>
<dbReference type="EMBL" id="CAKOGP040000280">
    <property type="protein sequence ID" value="CAJ1933551.1"/>
    <property type="molecule type" value="Genomic_DNA"/>
</dbReference>
<evidence type="ECO:0000256" key="6">
    <source>
        <dbReference type="PIRSR" id="PIRSR613078-2"/>
    </source>
</evidence>
<proteinExistence type="inferred from homology"/>
<dbReference type="SUPFAM" id="SSF53254">
    <property type="entry name" value="Phosphoglycerate mutase-like"/>
    <property type="match status" value="1"/>
</dbReference>
<organism evidence="9 10">
    <name type="scientific">Cylindrotheca closterium</name>
    <dbReference type="NCBI Taxonomy" id="2856"/>
    <lineage>
        <taxon>Eukaryota</taxon>
        <taxon>Sar</taxon>
        <taxon>Stramenopiles</taxon>
        <taxon>Ochrophyta</taxon>
        <taxon>Bacillariophyta</taxon>
        <taxon>Bacillariophyceae</taxon>
        <taxon>Bacillariophycidae</taxon>
        <taxon>Bacillariales</taxon>
        <taxon>Bacillariaceae</taxon>
        <taxon>Cylindrotheca</taxon>
    </lineage>
</organism>
<accession>A0AAD2CHS8</accession>
<feature type="binding site" evidence="6">
    <location>
        <begin position="169"/>
        <end position="170"/>
    </location>
    <ligand>
        <name>substrate</name>
    </ligand>
</feature>
<feature type="binding site" evidence="6">
    <location>
        <position position="107"/>
    </location>
    <ligand>
        <name>substrate</name>
    </ligand>
</feature>
<evidence type="ECO:0000256" key="1">
    <source>
        <dbReference type="ARBA" id="ARBA00006717"/>
    </source>
</evidence>
<dbReference type="InterPro" id="IPR029033">
    <property type="entry name" value="His_PPase_superfam"/>
</dbReference>
<name>A0AAD2CHS8_9STRA</name>
<keyword evidence="3" id="KW-0324">Glycolysis</keyword>